<dbReference type="CDD" id="cd09272">
    <property type="entry name" value="RNase_HI_RT_Ty1"/>
    <property type="match status" value="1"/>
</dbReference>
<reference evidence="2" key="1">
    <citation type="submission" date="2025-08" db="UniProtKB">
        <authorList>
            <consortium name="RefSeq"/>
        </authorList>
    </citation>
    <scope>IDENTIFICATION</scope>
    <source>
        <tissue evidence="2">Blood</tissue>
    </source>
</reference>
<evidence type="ECO:0000313" key="2">
    <source>
        <dbReference type="RefSeq" id="XP_054830363.1"/>
    </source>
</evidence>
<organism evidence="1 2">
    <name type="scientific">Eublepharis macularius</name>
    <name type="common">Leopard gecko</name>
    <name type="synonym">Cyrtodactylus macularius</name>
    <dbReference type="NCBI Taxonomy" id="481883"/>
    <lineage>
        <taxon>Eukaryota</taxon>
        <taxon>Metazoa</taxon>
        <taxon>Chordata</taxon>
        <taxon>Craniata</taxon>
        <taxon>Vertebrata</taxon>
        <taxon>Euteleostomi</taxon>
        <taxon>Lepidosauria</taxon>
        <taxon>Squamata</taxon>
        <taxon>Bifurcata</taxon>
        <taxon>Gekkota</taxon>
        <taxon>Eublepharidae</taxon>
        <taxon>Eublepharinae</taxon>
        <taxon>Eublepharis</taxon>
    </lineage>
</organism>
<sequence>MEVNFLKQQGNDELLPDNKQYREAIGKLLYISTLTHPDIVAAVGMLRRKIELPSKRDWNAVNRLAKYLNGTMHLKLKLPTSDKLRLVGYMDADWAGDTKNRKSTSGHLFFYDNGAVSWSSRKQETLALSSTEAEYISAAEACRQLK</sequence>
<accession>A0AA97J2Y8</accession>
<dbReference type="Proteomes" id="UP001190640">
    <property type="component" value="Chromosome 3"/>
</dbReference>
<dbReference type="KEGG" id="emc:129326226"/>
<dbReference type="RefSeq" id="XP_054830363.1">
    <property type="nucleotide sequence ID" value="XM_054974388.1"/>
</dbReference>
<dbReference type="AlphaFoldDB" id="A0AA97J2Y8"/>
<dbReference type="PANTHER" id="PTHR11439">
    <property type="entry name" value="GAG-POL-RELATED RETROTRANSPOSON"/>
    <property type="match status" value="1"/>
</dbReference>
<name>A0AA97J2Y8_EUBMA</name>
<evidence type="ECO:0000313" key="1">
    <source>
        <dbReference type="Proteomes" id="UP001190640"/>
    </source>
</evidence>
<dbReference type="PANTHER" id="PTHR11439:SF483">
    <property type="entry name" value="PEPTIDE SYNTHASE GLIP-LIKE, PUTATIVE (AFU_ORTHOLOGUE AFUA_3G12920)-RELATED"/>
    <property type="match status" value="1"/>
</dbReference>
<gene>
    <name evidence="2" type="primary">LOC129326226</name>
</gene>
<dbReference type="GeneID" id="129326226"/>
<keyword evidence="1" id="KW-1185">Reference proteome</keyword>
<protein>
    <submittedName>
        <fullName evidence="2">Uncharacterized protein LOC129326226</fullName>
    </submittedName>
</protein>
<proteinExistence type="predicted"/>